<evidence type="ECO:0000313" key="5">
    <source>
        <dbReference type="RefSeq" id="XP_033532273.1"/>
    </source>
</evidence>
<evidence type="ECO:0000256" key="1">
    <source>
        <dbReference type="SAM" id="MobiDB-lite"/>
    </source>
</evidence>
<feature type="region of interest" description="Disordered" evidence="1">
    <location>
        <begin position="156"/>
        <end position="199"/>
    </location>
</feature>
<dbReference type="GeneID" id="54423913"/>
<accession>A0A6G1FY53</accession>
<dbReference type="AlphaFoldDB" id="A0A6G1FY53"/>
<reference evidence="5" key="2">
    <citation type="submission" date="2020-04" db="EMBL/GenBank/DDBJ databases">
        <authorList>
            <consortium name="NCBI Genome Project"/>
        </authorList>
    </citation>
    <scope>NUCLEOTIDE SEQUENCE</scope>
    <source>
        <strain evidence="5">CBS 781.70</strain>
    </source>
</reference>
<reference evidence="3 5" key="1">
    <citation type="submission" date="2020-01" db="EMBL/GenBank/DDBJ databases">
        <authorList>
            <consortium name="DOE Joint Genome Institute"/>
            <person name="Haridas S."/>
            <person name="Albert R."/>
            <person name="Binder M."/>
            <person name="Bloem J."/>
            <person name="Labutti K."/>
            <person name="Salamov A."/>
            <person name="Andreopoulos B."/>
            <person name="Baker S.E."/>
            <person name="Barry K."/>
            <person name="Bills G."/>
            <person name="Bluhm B.H."/>
            <person name="Cannon C."/>
            <person name="Castanera R."/>
            <person name="Culley D.E."/>
            <person name="Daum C."/>
            <person name="Ezra D."/>
            <person name="Gonzalez J.B."/>
            <person name="Henrissat B."/>
            <person name="Kuo A."/>
            <person name="Liang C."/>
            <person name="Lipzen A."/>
            <person name="Lutzoni F."/>
            <person name="Magnuson J."/>
            <person name="Mondo S."/>
            <person name="Nolan M."/>
            <person name="Ohm R."/>
            <person name="Pangilinan J."/>
            <person name="Park H.-J."/>
            <person name="Ramirez L."/>
            <person name="Alfaro M."/>
            <person name="Sun H."/>
            <person name="Tritt A."/>
            <person name="Yoshinaga Y."/>
            <person name="Zwiers L.-H."/>
            <person name="Turgeon B.G."/>
            <person name="Goodwin S.B."/>
            <person name="Spatafora J.W."/>
            <person name="Crous P.W."/>
            <person name="Grigoriev I.V."/>
        </authorList>
    </citation>
    <scope>NUCLEOTIDE SEQUENCE</scope>
    <source>
        <strain evidence="3 5">CBS 781.70</strain>
    </source>
</reference>
<keyword evidence="4" id="KW-1185">Reference proteome</keyword>
<keyword evidence="2" id="KW-0732">Signal</keyword>
<feature type="chain" id="PRO_5044631680" description="GPI anchored protein" evidence="2">
    <location>
        <begin position="17"/>
        <end position="221"/>
    </location>
</feature>
<dbReference type="OrthoDB" id="4991875at2759"/>
<dbReference type="PANTHER" id="PTHR40640:SF1">
    <property type="entry name" value="ANCHORED GLYCOPROTEIN, PUTATIVE (AFU_ORTHOLOGUE AFUA_8G04860)-RELATED"/>
    <property type="match status" value="1"/>
</dbReference>
<dbReference type="Proteomes" id="UP000504638">
    <property type="component" value="Unplaced"/>
</dbReference>
<proteinExistence type="predicted"/>
<dbReference type="RefSeq" id="XP_033532273.1">
    <property type="nucleotide sequence ID" value="XM_033683343.1"/>
</dbReference>
<evidence type="ECO:0000313" key="4">
    <source>
        <dbReference type="Proteomes" id="UP000504638"/>
    </source>
</evidence>
<sequence length="221" mass="21767">MARIFHILLFGASALAQSSSIVSLFLVNADSQPLAASVVAADSTATTYAIACDAEVNDDDCGIPGTATFTHIGSTYAMSVSYAEDSMTGSWQCVADTVTGATCTGTVGIASELGAETSLLSDYSESDAGSMETLMKPSEVTFLPVTITEGLEKLASATGATESGPAASTSGAATGSSPKPTAPSQTGLGSAASPQQTGGASRAGVLSGLLVLAGLLPAAIL</sequence>
<gene>
    <name evidence="3 5" type="ORF">P152DRAFT_91742</name>
</gene>
<feature type="signal peptide" evidence="2">
    <location>
        <begin position="1"/>
        <end position="16"/>
    </location>
</feature>
<evidence type="ECO:0000256" key="2">
    <source>
        <dbReference type="SAM" id="SignalP"/>
    </source>
</evidence>
<organism evidence="3">
    <name type="scientific">Eremomyces bilateralis CBS 781.70</name>
    <dbReference type="NCBI Taxonomy" id="1392243"/>
    <lineage>
        <taxon>Eukaryota</taxon>
        <taxon>Fungi</taxon>
        <taxon>Dikarya</taxon>
        <taxon>Ascomycota</taxon>
        <taxon>Pezizomycotina</taxon>
        <taxon>Dothideomycetes</taxon>
        <taxon>Dothideomycetes incertae sedis</taxon>
        <taxon>Eremomycetales</taxon>
        <taxon>Eremomycetaceae</taxon>
        <taxon>Eremomyces</taxon>
    </lineage>
</organism>
<name>A0A6G1FY53_9PEZI</name>
<dbReference type="EMBL" id="ML975165">
    <property type="protein sequence ID" value="KAF1810642.1"/>
    <property type="molecule type" value="Genomic_DNA"/>
</dbReference>
<dbReference type="PANTHER" id="PTHR40640">
    <property type="entry name" value="ANCHORED GLYCOPROTEIN, PUTATIVE (AFU_ORTHOLOGUE AFUA_8G04860)-RELATED"/>
    <property type="match status" value="1"/>
</dbReference>
<feature type="compositionally biased region" description="Low complexity" evidence="1">
    <location>
        <begin position="156"/>
        <end position="177"/>
    </location>
</feature>
<protein>
    <recommendedName>
        <fullName evidence="6">GPI anchored protein</fullName>
    </recommendedName>
</protein>
<evidence type="ECO:0000313" key="3">
    <source>
        <dbReference type="EMBL" id="KAF1810642.1"/>
    </source>
</evidence>
<evidence type="ECO:0008006" key="6">
    <source>
        <dbReference type="Google" id="ProtNLM"/>
    </source>
</evidence>
<feature type="compositionally biased region" description="Polar residues" evidence="1">
    <location>
        <begin position="178"/>
        <end position="199"/>
    </location>
</feature>
<reference evidence="5" key="3">
    <citation type="submission" date="2025-04" db="UniProtKB">
        <authorList>
            <consortium name="RefSeq"/>
        </authorList>
    </citation>
    <scope>IDENTIFICATION</scope>
    <source>
        <strain evidence="5">CBS 781.70</strain>
    </source>
</reference>